<dbReference type="RefSeq" id="WP_189934984.1">
    <property type="nucleotide sequence ID" value="NZ_BMSX01000004.1"/>
</dbReference>
<evidence type="ECO:0000313" key="1">
    <source>
        <dbReference type="EMBL" id="GGR06553.1"/>
    </source>
</evidence>
<organism evidence="1 2">
    <name type="scientific">Streptomyces aurantiogriseus</name>
    <dbReference type="NCBI Taxonomy" id="66870"/>
    <lineage>
        <taxon>Bacteria</taxon>
        <taxon>Bacillati</taxon>
        <taxon>Actinomycetota</taxon>
        <taxon>Actinomycetes</taxon>
        <taxon>Kitasatosporales</taxon>
        <taxon>Streptomycetaceae</taxon>
        <taxon>Streptomyces</taxon>
    </lineage>
</organism>
<evidence type="ECO:0000313" key="2">
    <source>
        <dbReference type="Proteomes" id="UP000658320"/>
    </source>
</evidence>
<dbReference type="Proteomes" id="UP000658320">
    <property type="component" value="Unassembled WGS sequence"/>
</dbReference>
<reference evidence="1" key="1">
    <citation type="journal article" date="2014" name="Int. J. Syst. Evol. Microbiol.">
        <title>Complete genome sequence of Corynebacterium casei LMG S-19264T (=DSM 44701T), isolated from a smear-ripened cheese.</title>
        <authorList>
            <consortium name="US DOE Joint Genome Institute (JGI-PGF)"/>
            <person name="Walter F."/>
            <person name="Albersmeier A."/>
            <person name="Kalinowski J."/>
            <person name="Ruckert C."/>
        </authorList>
    </citation>
    <scope>NUCLEOTIDE SEQUENCE</scope>
    <source>
        <strain evidence="1">JCM 4346</strain>
    </source>
</reference>
<accession>A0A918F6N8</accession>
<keyword evidence="2" id="KW-1185">Reference proteome</keyword>
<proteinExistence type="predicted"/>
<reference evidence="1" key="2">
    <citation type="submission" date="2020-09" db="EMBL/GenBank/DDBJ databases">
        <authorList>
            <person name="Sun Q."/>
            <person name="Ohkuma M."/>
        </authorList>
    </citation>
    <scope>NUCLEOTIDE SEQUENCE</scope>
    <source>
        <strain evidence="1">JCM 4346</strain>
    </source>
</reference>
<protein>
    <submittedName>
        <fullName evidence="1">Uncharacterized protein</fullName>
    </submittedName>
</protein>
<gene>
    <name evidence="1" type="ORF">GCM10010251_22900</name>
</gene>
<dbReference type="AlphaFoldDB" id="A0A918F6N8"/>
<dbReference type="EMBL" id="BMSX01000004">
    <property type="protein sequence ID" value="GGR06553.1"/>
    <property type="molecule type" value="Genomic_DNA"/>
</dbReference>
<sequence length="517" mass="57683">MKPAEELLEEISRKRSALRRHRAWSAGEGRIYALLRKAAEFRAREIDAGIQTDVPWETLFELVIEWHHQFPLGDGDCDEEAAFEVLTFALEFSRWEQIEHGVRMGGYSVKRRGRDLRVRHAWDAALEAADMYLESRARPRELPPFSEAERRWAQARPVESREGPPFEVLKASADRAMVSIDAWRKSAPEGHLPDSFALGNGLTMGEATVLLAGIMGLADLCELVARSAARLESTLAHLDRQVMVDALSQLCPDVSTTHIDDLLERLTYRVGRSARTAPLVESGEKIILCPPLITSRAVDVIALRTAAQDASRFGRVGHNLGKRAKEWEDWFAAIPGVVARSGVKVLRADGRRAGDLDVIAVDAENKLGVCLEIKWPIDAVTRREVGKVENWVTSAADQLGRVRGELESGTAVAELPDGWPQLSEIEMTWGVGTPQQLCLRPVSVQGIYPTSLRYLIEAGDPPSLRSVVEMLKRPDLPKRGLHFSEETFTLRVGHHTVVVDTIGIRQFGWRPRFPDLT</sequence>
<comment type="caution">
    <text evidence="1">The sequence shown here is derived from an EMBL/GenBank/DDBJ whole genome shotgun (WGS) entry which is preliminary data.</text>
</comment>
<name>A0A918F6N8_9ACTN</name>